<proteinExistence type="inferred from homology"/>
<evidence type="ECO:0000313" key="11">
    <source>
        <dbReference type="Proteomes" id="UP001258315"/>
    </source>
</evidence>
<dbReference type="Proteomes" id="UP001258315">
    <property type="component" value="Unassembled WGS sequence"/>
</dbReference>
<dbReference type="NCBIfam" id="TIGR01252">
    <property type="entry name" value="acetolac_decarb"/>
    <property type="match status" value="1"/>
</dbReference>
<dbReference type="EMBL" id="JAVLVU010000001">
    <property type="protein sequence ID" value="MDT3404023.1"/>
    <property type="molecule type" value="Genomic_DNA"/>
</dbReference>
<keyword evidence="6 9" id="KW-0210">Decarboxylase</keyword>
<sequence length="267" mass="29974">MSTNLYRIFIITIFIFAVTIGAKGQTQPGQENTLFTAGHAAAFIGGLYDGYYPYNKLKQHGNFGLGAPDKLDGELLILNNKIYQTQASGKTFEVKDTELTSFAVVNFFHADKTIRVTSRMNKEKLFAYLDSLLPQQNSIYAIHIKGSFGNIKTRAFPLVSQKPYTALATMLPLQHFFSFDNIQGDLVGYRIPAYMEGPNISGYHFHYLSANKQNGGHIIDILTGDITIEIDLLTSFTVDLPTSKDFINFDFKKDRSDELKRVENGKN</sequence>
<evidence type="ECO:0000256" key="6">
    <source>
        <dbReference type="ARBA" id="ARBA00022793"/>
    </source>
</evidence>
<dbReference type="GO" id="GO:0047605">
    <property type="term" value="F:acetolactate decarboxylase activity"/>
    <property type="evidence" value="ECO:0007669"/>
    <property type="project" value="UniProtKB-EC"/>
</dbReference>
<reference evidence="11" key="1">
    <citation type="submission" date="2023-07" db="EMBL/GenBank/DDBJ databases">
        <title>Functional and genomic diversity of the sorghum phyllosphere microbiome.</title>
        <authorList>
            <person name="Shade A."/>
        </authorList>
    </citation>
    <scope>NUCLEOTIDE SEQUENCE [LARGE SCALE GENOMIC DNA]</scope>
    <source>
        <strain evidence="11">SORGH_AS_0422</strain>
    </source>
</reference>
<evidence type="ECO:0000256" key="4">
    <source>
        <dbReference type="ARBA" id="ARBA00013204"/>
    </source>
</evidence>
<dbReference type="RefSeq" id="WP_311951364.1">
    <property type="nucleotide sequence ID" value="NZ_JAVLVU010000001.1"/>
</dbReference>
<name>A0ABU3GW71_9SPHI</name>
<organism evidence="10 11">
    <name type="scientific">Mucilaginibacter terrae</name>
    <dbReference type="NCBI Taxonomy" id="1955052"/>
    <lineage>
        <taxon>Bacteria</taxon>
        <taxon>Pseudomonadati</taxon>
        <taxon>Bacteroidota</taxon>
        <taxon>Sphingobacteriia</taxon>
        <taxon>Sphingobacteriales</taxon>
        <taxon>Sphingobacteriaceae</taxon>
        <taxon>Mucilaginibacter</taxon>
    </lineage>
</organism>
<dbReference type="PANTHER" id="PTHR35524">
    <property type="entry name" value="ALPHA-ACETOLACTATE DECARBOXYLASE"/>
    <property type="match status" value="1"/>
</dbReference>
<protein>
    <recommendedName>
        <fullName evidence="5 9">Alpha-acetolactate decarboxylase</fullName>
        <ecNumber evidence="4 9">4.1.1.5</ecNumber>
    </recommendedName>
</protein>
<evidence type="ECO:0000256" key="8">
    <source>
        <dbReference type="ARBA" id="ARBA00023239"/>
    </source>
</evidence>
<dbReference type="InterPro" id="IPR005128">
    <property type="entry name" value="Acetolactate_a_deCO2ase"/>
</dbReference>
<keyword evidence="8 9" id="KW-0456">Lyase</keyword>
<dbReference type="SUPFAM" id="SSF117856">
    <property type="entry name" value="AF0104/ALDC/Ptd012-like"/>
    <property type="match status" value="1"/>
</dbReference>
<comment type="caution">
    <text evidence="10">The sequence shown here is derived from an EMBL/GenBank/DDBJ whole genome shotgun (WGS) entry which is preliminary data.</text>
</comment>
<dbReference type="PANTHER" id="PTHR35524:SF1">
    <property type="entry name" value="ALPHA-ACETOLACTATE DECARBOXYLASE"/>
    <property type="match status" value="1"/>
</dbReference>
<accession>A0ABU3GW71</accession>
<dbReference type="Pfam" id="PF03306">
    <property type="entry name" value="AAL_decarboxy"/>
    <property type="match status" value="1"/>
</dbReference>
<evidence type="ECO:0000256" key="5">
    <source>
        <dbReference type="ARBA" id="ARBA00020164"/>
    </source>
</evidence>
<evidence type="ECO:0000256" key="7">
    <source>
        <dbReference type="ARBA" id="ARBA00023061"/>
    </source>
</evidence>
<evidence type="ECO:0000256" key="2">
    <source>
        <dbReference type="ARBA" id="ARBA00005170"/>
    </source>
</evidence>
<dbReference type="Gene3D" id="3.30.1330.80">
    <property type="entry name" value="Hypothetical protein, similar to alpha- acetolactate decarboxylase, domain 2"/>
    <property type="match status" value="2"/>
</dbReference>
<evidence type="ECO:0000313" key="10">
    <source>
        <dbReference type="EMBL" id="MDT3404023.1"/>
    </source>
</evidence>
<dbReference type="CDD" id="cd17299">
    <property type="entry name" value="acetolactate_decarboxylase"/>
    <property type="match status" value="1"/>
</dbReference>
<comment type="catalytic activity">
    <reaction evidence="1 9">
        <text>(2S)-2-acetolactate + H(+) = (R)-acetoin + CO2</text>
        <dbReference type="Rhea" id="RHEA:21580"/>
        <dbReference type="ChEBI" id="CHEBI:15378"/>
        <dbReference type="ChEBI" id="CHEBI:15686"/>
        <dbReference type="ChEBI" id="CHEBI:16526"/>
        <dbReference type="ChEBI" id="CHEBI:58476"/>
        <dbReference type="EC" id="4.1.1.5"/>
    </reaction>
</comment>
<evidence type="ECO:0000256" key="1">
    <source>
        <dbReference type="ARBA" id="ARBA00001784"/>
    </source>
</evidence>
<comment type="pathway">
    <text evidence="2 9">Polyol metabolism; (R,R)-butane-2,3-diol biosynthesis; (R,R)-butane-2,3-diol from pyruvate: step 2/3.</text>
</comment>
<evidence type="ECO:0000256" key="3">
    <source>
        <dbReference type="ARBA" id="ARBA00007106"/>
    </source>
</evidence>
<keyword evidence="11" id="KW-1185">Reference proteome</keyword>
<keyword evidence="7 9" id="KW-0005">Acetoin biosynthesis</keyword>
<evidence type="ECO:0000256" key="9">
    <source>
        <dbReference type="PIRNR" id="PIRNR001332"/>
    </source>
</evidence>
<comment type="similarity">
    <text evidence="3 9">Belongs to the alpha-acetolactate decarboxylase family.</text>
</comment>
<gene>
    <name evidence="10" type="ORF">QE417_003095</name>
</gene>
<dbReference type="PIRSF" id="PIRSF001332">
    <property type="entry name" value="Acetolac_decarb"/>
    <property type="match status" value="1"/>
</dbReference>
<dbReference type="EC" id="4.1.1.5" evidence="4 9"/>